<accession>A0A0B5J7N7</accession>
<dbReference type="GeneID" id="23461678"/>
<feature type="region of interest" description="Disordered" evidence="1">
    <location>
        <begin position="90"/>
        <end position="110"/>
    </location>
</feature>
<dbReference type="KEGG" id="vg:23461678"/>
<organism evidence="2 3">
    <name type="scientific">Pandoravirus inopinatum</name>
    <dbReference type="NCBI Taxonomy" id="1605721"/>
    <lineage>
        <taxon>Viruses</taxon>
        <taxon>Pandoravirus</taxon>
    </lineage>
</organism>
<evidence type="ECO:0000256" key="1">
    <source>
        <dbReference type="SAM" id="MobiDB-lite"/>
    </source>
</evidence>
<reference evidence="2 3" key="1">
    <citation type="journal article" date="2015" name="Parasitol. Res.">
        <title>Viruses in close associations with free-living amoebae.</title>
        <authorList>
            <person name="Scheid P."/>
        </authorList>
    </citation>
    <scope>NUCLEOTIDE SEQUENCE [LARGE SCALE GENOMIC DNA]</scope>
    <source>
        <strain evidence="2">KlaHel</strain>
    </source>
</reference>
<proteinExistence type="predicted"/>
<dbReference type="Proteomes" id="UP000202511">
    <property type="component" value="Segment"/>
</dbReference>
<sequence>MTSGASSQGVPQRVIVALASLMRANPKSATLDRESSVTSRLDDLRSRCTVPAAPCSRQRNGRRTQHAHALGPGQFEAHVVEHTAHAPEGHKFGHHAQVGGVTHAPTKATT</sequence>
<dbReference type="RefSeq" id="YP_009118996.1">
    <property type="nucleotide sequence ID" value="NC_026440.1"/>
</dbReference>
<evidence type="ECO:0000313" key="2">
    <source>
        <dbReference type="EMBL" id="AJF96761.1"/>
    </source>
</evidence>
<dbReference type="EMBL" id="KP136319">
    <property type="protein sequence ID" value="AJF96761.1"/>
    <property type="molecule type" value="Genomic_DNA"/>
</dbReference>
<evidence type="ECO:0000313" key="3">
    <source>
        <dbReference type="Proteomes" id="UP000202511"/>
    </source>
</evidence>
<name>A0A0B5J7N7_9VIRU</name>
<protein>
    <submittedName>
        <fullName evidence="2">Uncharacterized protein</fullName>
    </submittedName>
</protein>